<reference evidence="2" key="1">
    <citation type="submission" date="2020-09" db="EMBL/GenBank/DDBJ databases">
        <authorList>
            <person name="Kikuchi T."/>
        </authorList>
    </citation>
    <scope>NUCLEOTIDE SEQUENCE</scope>
    <source>
        <strain evidence="2">SH1</strain>
    </source>
</reference>
<feature type="signal peptide" evidence="1">
    <location>
        <begin position="1"/>
        <end position="18"/>
    </location>
</feature>
<feature type="chain" id="PRO_5035681575" evidence="1">
    <location>
        <begin position="19"/>
        <end position="91"/>
    </location>
</feature>
<keyword evidence="1" id="KW-0732">Signal</keyword>
<dbReference type="Proteomes" id="UP000783686">
    <property type="component" value="Unassembled WGS sequence"/>
</dbReference>
<proteinExistence type="predicted"/>
<sequence length="91" mass="9246">MKLFIVAVLVACLIVASAYPYPYNSAYPYAQYDYGGGSYSSGGYGSYGSGNGYSGLGGLFKGAEVGMVGNPDGVAGAWLLCSSSNCGRNGK</sequence>
<accession>A0A811KH22</accession>
<organism evidence="2 3">
    <name type="scientific">Bursaphelenchus okinawaensis</name>
    <dbReference type="NCBI Taxonomy" id="465554"/>
    <lineage>
        <taxon>Eukaryota</taxon>
        <taxon>Metazoa</taxon>
        <taxon>Ecdysozoa</taxon>
        <taxon>Nematoda</taxon>
        <taxon>Chromadorea</taxon>
        <taxon>Rhabditida</taxon>
        <taxon>Tylenchina</taxon>
        <taxon>Tylenchomorpha</taxon>
        <taxon>Aphelenchoidea</taxon>
        <taxon>Aphelenchoididae</taxon>
        <taxon>Bursaphelenchus</taxon>
    </lineage>
</organism>
<dbReference type="Proteomes" id="UP000614601">
    <property type="component" value="Unassembled WGS sequence"/>
</dbReference>
<dbReference type="EMBL" id="CAJFCW020000003">
    <property type="protein sequence ID" value="CAG9103040.1"/>
    <property type="molecule type" value="Genomic_DNA"/>
</dbReference>
<comment type="caution">
    <text evidence="2">The sequence shown here is derived from an EMBL/GenBank/DDBJ whole genome shotgun (WGS) entry which is preliminary data.</text>
</comment>
<gene>
    <name evidence="2" type="ORF">BOKJ2_LOCUS5693</name>
</gene>
<name>A0A811KH22_9BILA</name>
<evidence type="ECO:0000313" key="3">
    <source>
        <dbReference type="Proteomes" id="UP000614601"/>
    </source>
</evidence>
<protein>
    <submittedName>
        <fullName evidence="2">Uncharacterized protein</fullName>
    </submittedName>
</protein>
<evidence type="ECO:0000256" key="1">
    <source>
        <dbReference type="SAM" id="SignalP"/>
    </source>
</evidence>
<dbReference type="EMBL" id="CAJFDH010000003">
    <property type="protein sequence ID" value="CAD5214638.1"/>
    <property type="molecule type" value="Genomic_DNA"/>
</dbReference>
<keyword evidence="3" id="KW-1185">Reference proteome</keyword>
<dbReference type="OrthoDB" id="10493498at2759"/>
<evidence type="ECO:0000313" key="2">
    <source>
        <dbReference type="EMBL" id="CAD5214638.1"/>
    </source>
</evidence>
<dbReference type="AlphaFoldDB" id="A0A811KH22"/>